<reference evidence="8 9" key="1">
    <citation type="submission" date="2020-04" db="EMBL/GenBank/DDBJ databases">
        <title>MicrobeNet Type strains.</title>
        <authorList>
            <person name="Nicholson A.C."/>
        </authorList>
    </citation>
    <scope>NUCLEOTIDE SEQUENCE [LARGE SCALE GENOMIC DNA]</scope>
    <source>
        <strain evidence="8 9">CCUG 54536</strain>
    </source>
</reference>
<dbReference type="RefSeq" id="WP_168676640.1">
    <property type="nucleotide sequence ID" value="NZ_BPKV01000005.1"/>
</dbReference>
<evidence type="ECO:0000313" key="8">
    <source>
        <dbReference type="EMBL" id="NKZ18441.1"/>
    </source>
</evidence>
<dbReference type="GO" id="GO:0050519">
    <property type="term" value="F:holo-citrate lyase synthase activity"/>
    <property type="evidence" value="ECO:0007669"/>
    <property type="project" value="UniProtKB-EC"/>
</dbReference>
<keyword evidence="4 7" id="KW-0547">Nucleotide-binding</keyword>
<evidence type="ECO:0000313" key="9">
    <source>
        <dbReference type="Proteomes" id="UP000590460"/>
    </source>
</evidence>
<comment type="catalytic activity">
    <reaction evidence="6">
        <text>apo-[citrate lyase ACP] + 2'-(5''-triphospho-alpha-D-ribosyl)-3'-dephospho-CoA = holo-[citrate lyase ACP] + diphosphate</text>
        <dbReference type="Rhea" id="RHEA:16333"/>
        <dbReference type="Rhea" id="RHEA-COMP:10157"/>
        <dbReference type="Rhea" id="RHEA-COMP:10158"/>
        <dbReference type="ChEBI" id="CHEBI:29999"/>
        <dbReference type="ChEBI" id="CHEBI:33019"/>
        <dbReference type="ChEBI" id="CHEBI:61378"/>
        <dbReference type="ChEBI" id="CHEBI:82683"/>
        <dbReference type="EC" id="2.7.7.61"/>
    </reaction>
</comment>
<sequence>MIRVIQDGPTITLNQALDNREWRSHRQTQLAKRYPTAVVVSVKLNIPGPIKTSRPLQDLFRRGLGCLRQYVADFPLIDDQILLTRPTGPEAFLVIQGTLTAVKRQAIAFESATVMGRLFDIDTLQAGVATQLSRQDLGYAPRQCLICDQPAKVCIKTSAHQLQAGYQAIQAIYDATMQDAMVIAKPTQAAVVHAAMAGLLYEVSLQPKPGLVDPISPGAHDDMTVMTFIDSSLALMGYFNTAFTIGHDFSGDDLTAMFQTLRVAGREAEQAMFAATHGVNTHKGAIFSLGIMVTAVAYATRLTGTTTAHLQEIMTHMLTGLVAQDLTALAANQKPLTAGEQQYQQYRLTGVRGEAAAGFPVVLHTALPFLQSTTGQTTQRLLDTLMQIAGAIEDTNLIKRAGTPAITAEMQQWVRDYFARGGSKTPAGLAYLTALDDQFIARHLSIGGAADNLILTIFLAKLGGVLV</sequence>
<dbReference type="InterPro" id="IPR002736">
    <property type="entry name" value="CitG"/>
</dbReference>
<dbReference type="Gene3D" id="1.10.4200.10">
    <property type="entry name" value="Triphosphoribosyl-dephospho-CoA protein"/>
    <property type="match status" value="1"/>
</dbReference>
<dbReference type="GO" id="GO:0005524">
    <property type="term" value="F:ATP binding"/>
    <property type="evidence" value="ECO:0007669"/>
    <property type="project" value="UniProtKB-KW"/>
</dbReference>
<keyword evidence="2 7" id="KW-0808">Transferase</keyword>
<evidence type="ECO:0000256" key="2">
    <source>
        <dbReference type="ARBA" id="ARBA00022679"/>
    </source>
</evidence>
<comment type="caution">
    <text evidence="8">The sequence shown here is derived from an EMBL/GenBank/DDBJ whole genome shotgun (WGS) entry which is preliminary data.</text>
</comment>
<dbReference type="GO" id="GO:0046917">
    <property type="term" value="F:triphosphoribosyl-dephospho-CoA synthase activity"/>
    <property type="evidence" value="ECO:0007669"/>
    <property type="project" value="UniProtKB-UniRule"/>
</dbReference>
<dbReference type="Pfam" id="PF01874">
    <property type="entry name" value="CitG"/>
    <property type="match status" value="1"/>
</dbReference>
<dbReference type="Proteomes" id="UP000590460">
    <property type="component" value="Unassembled WGS sequence"/>
</dbReference>
<dbReference type="GO" id="GO:0051191">
    <property type="term" value="P:prosthetic group biosynthetic process"/>
    <property type="evidence" value="ECO:0007669"/>
    <property type="project" value="InterPro"/>
</dbReference>
<dbReference type="PANTHER" id="PTHR30201:SF2">
    <property type="entry name" value="2-(5''-TRIPHOSPHORIBOSYL)-3'-DEPHOSPHOCOENZYME-A SYNTHASE"/>
    <property type="match status" value="1"/>
</dbReference>
<evidence type="ECO:0000256" key="1">
    <source>
        <dbReference type="ARBA" id="ARBA00001210"/>
    </source>
</evidence>
<evidence type="ECO:0000256" key="6">
    <source>
        <dbReference type="ARBA" id="ARBA00048574"/>
    </source>
</evidence>
<dbReference type="NCBIfam" id="TIGR03124">
    <property type="entry name" value="citrate_citX"/>
    <property type="match status" value="1"/>
</dbReference>
<organism evidence="8 9">
    <name type="scientific">Leuconostoc holzapfelii</name>
    <dbReference type="NCBI Taxonomy" id="434464"/>
    <lineage>
        <taxon>Bacteria</taxon>
        <taxon>Bacillati</taxon>
        <taxon>Bacillota</taxon>
        <taxon>Bacilli</taxon>
        <taxon>Lactobacillales</taxon>
        <taxon>Lactobacillaceae</taxon>
        <taxon>Leuconostoc</taxon>
    </lineage>
</organism>
<comment type="catalytic activity">
    <reaction evidence="1 7">
        <text>3'-dephospho-CoA + ATP = 2'-(5''-triphospho-alpha-D-ribosyl)-3'-dephospho-CoA + adenine</text>
        <dbReference type="Rhea" id="RHEA:15117"/>
        <dbReference type="ChEBI" id="CHEBI:16708"/>
        <dbReference type="ChEBI" id="CHEBI:30616"/>
        <dbReference type="ChEBI" id="CHEBI:57328"/>
        <dbReference type="ChEBI" id="CHEBI:61378"/>
        <dbReference type="EC" id="2.4.2.52"/>
    </reaction>
</comment>
<dbReference type="EMBL" id="JAAXPO010000004">
    <property type="protein sequence ID" value="NKZ18441.1"/>
    <property type="molecule type" value="Genomic_DNA"/>
</dbReference>
<gene>
    <name evidence="7 8" type="primary">citG</name>
    <name evidence="8" type="ORF">HF966_04545</name>
</gene>
<keyword evidence="5 7" id="KW-0067">ATP-binding</keyword>
<evidence type="ECO:0000256" key="3">
    <source>
        <dbReference type="ARBA" id="ARBA00022695"/>
    </source>
</evidence>
<dbReference type="InterPro" id="IPR005551">
    <property type="entry name" value="CitX"/>
</dbReference>
<evidence type="ECO:0000256" key="7">
    <source>
        <dbReference type="HAMAP-Rule" id="MF_00397"/>
    </source>
</evidence>
<dbReference type="HAMAP" id="MF_00397">
    <property type="entry name" value="CitG"/>
    <property type="match status" value="1"/>
</dbReference>
<proteinExistence type="inferred from homology"/>
<keyword evidence="3" id="KW-0548">Nucleotidyltransferase</keyword>
<dbReference type="NCBIfam" id="TIGR03125">
    <property type="entry name" value="citrate_citG"/>
    <property type="match status" value="1"/>
</dbReference>
<protein>
    <recommendedName>
        <fullName evidence="7">Probable 2-(5''-triphosphoribosyl)-3'-dephosphocoenzyme-A synthase</fullName>
        <shortName evidence="7">2-(5''-triphosphoribosyl)-3'-dephospho-CoA synthase</shortName>
        <ecNumber evidence="7">2.4.2.52</ecNumber>
    </recommendedName>
</protein>
<accession>A0A846ZGN2</accession>
<name>A0A846ZGN2_9LACO</name>
<dbReference type="PANTHER" id="PTHR30201">
    <property type="entry name" value="TRIPHOSPHORIBOSYL-DEPHOSPHO-COA SYNTHASE"/>
    <property type="match status" value="1"/>
</dbReference>
<dbReference type="NCBIfam" id="NF002315">
    <property type="entry name" value="PRK01237.1"/>
    <property type="match status" value="1"/>
</dbReference>
<dbReference type="GO" id="GO:0016757">
    <property type="term" value="F:glycosyltransferase activity"/>
    <property type="evidence" value="ECO:0007669"/>
    <property type="project" value="UniProtKB-KW"/>
</dbReference>
<keyword evidence="8" id="KW-0328">Glycosyltransferase</keyword>
<dbReference type="Pfam" id="PF03802">
    <property type="entry name" value="CitX"/>
    <property type="match status" value="1"/>
</dbReference>
<evidence type="ECO:0000256" key="4">
    <source>
        <dbReference type="ARBA" id="ARBA00022741"/>
    </source>
</evidence>
<dbReference type="EC" id="2.4.2.52" evidence="7"/>
<dbReference type="InterPro" id="IPR017551">
    <property type="entry name" value="TriPribosyl-deP-CoA_syn_CitG"/>
</dbReference>
<comment type="similarity">
    <text evidence="7">Belongs to the CitG/MdcB family.</text>
</comment>
<dbReference type="AlphaFoldDB" id="A0A846ZGN2"/>
<evidence type="ECO:0000256" key="5">
    <source>
        <dbReference type="ARBA" id="ARBA00022840"/>
    </source>
</evidence>